<evidence type="ECO:0000313" key="2">
    <source>
        <dbReference type="Proteomes" id="UP000194499"/>
    </source>
</evidence>
<sequence>MAVQKKLQLRSISYIHDPEAAQKWFQLYVELLVEVMKQNDSMDKDDVHTL</sequence>
<reference evidence="2" key="1">
    <citation type="submission" date="2017-04" db="EMBL/GenBank/DDBJ databases">
        <authorList>
            <person name="Criscuolo A."/>
        </authorList>
    </citation>
    <scope>NUCLEOTIDE SEQUENCE [LARGE SCALE GENOMIC DNA]</scope>
</reference>
<protein>
    <submittedName>
        <fullName evidence="1">Uncharacterized protein</fullName>
    </submittedName>
</protein>
<name>A0A1Y5ZI72_9BACI</name>
<dbReference type="RefSeq" id="WP_175879545.1">
    <property type="nucleotide sequence ID" value="NZ_FWZB01000036.1"/>
</dbReference>
<gene>
    <name evidence="1" type="ORF">BACERE00191_01973</name>
</gene>
<evidence type="ECO:0000313" key="1">
    <source>
        <dbReference type="EMBL" id="SMD94001.1"/>
    </source>
</evidence>
<dbReference type="AlphaFoldDB" id="A0A1Y5ZI72"/>
<dbReference type="EMBL" id="FWZB01000036">
    <property type="protein sequence ID" value="SMD94001.1"/>
    <property type="molecule type" value="Genomic_DNA"/>
</dbReference>
<accession>A0A1Y5ZI72</accession>
<dbReference type="Proteomes" id="UP000194499">
    <property type="component" value="Unassembled WGS sequence"/>
</dbReference>
<proteinExistence type="predicted"/>
<organism evidence="1 2">
    <name type="scientific">Bacillus pacificus</name>
    <dbReference type="NCBI Taxonomy" id="2026187"/>
    <lineage>
        <taxon>Bacteria</taxon>
        <taxon>Bacillati</taxon>
        <taxon>Bacillota</taxon>
        <taxon>Bacilli</taxon>
        <taxon>Bacillales</taxon>
        <taxon>Bacillaceae</taxon>
        <taxon>Bacillus</taxon>
        <taxon>Bacillus cereus group</taxon>
    </lineage>
</organism>